<evidence type="ECO:0000256" key="1">
    <source>
        <dbReference type="ARBA" id="ARBA00022679"/>
    </source>
</evidence>
<name>B6AMV4_9BACT</name>
<protein>
    <submittedName>
        <fullName evidence="3">Uncharacterized protein</fullName>
    </submittedName>
</protein>
<reference evidence="3" key="2">
    <citation type="journal article" date="2008" name="PLoS Biol.">
        <title>Population genomic analysis of strain variation in Leptospirillum group II bacteria involved in acid mine drainage formation.</title>
        <authorList>
            <person name="Simmons S.L."/>
            <person name="Dibartolo G."/>
            <person name="Denef V.J."/>
            <person name="Goltsman D.S."/>
            <person name="Thelen M.P."/>
            <person name="Banfield J.F."/>
        </authorList>
    </citation>
    <scope>NUCLEOTIDE SEQUENCE [LARGE SCALE GENOMIC DNA]</scope>
</reference>
<organism evidence="3">
    <name type="scientific">Leptospirillum sp. Group II '5-way CG'</name>
    <dbReference type="NCBI Taxonomy" id="419541"/>
    <lineage>
        <taxon>Bacteria</taxon>
        <taxon>Pseudomonadati</taxon>
        <taxon>Nitrospirota</taxon>
        <taxon>Nitrospiria</taxon>
        <taxon>Nitrospirales</taxon>
        <taxon>Nitrospiraceae</taxon>
        <taxon>Leptospirillum</taxon>
    </lineage>
</organism>
<sequence length="268" mass="29281">MSKTGPECTSGKPLFTRTPPGRPNILPNASARRNRILPSWSLRTSAGSGSLKQSGRCSSMFGNGERTGNRVVLAVASPRLDLSFFREITDTDTDCPGMPWRDRHSGFGECVCMSFPESPPDAIQKTREDTMTQSSGSTASPETMDGRFRTRFLKPPPEWILRDDGSESRNDVRRRAALEKNRNRTLEGKGNGLMNALPKHLSPLPVIEQCTEAALSPKTRSRALSIVRTRTKDGTCLIGTGTRKDFAKAILQAIFPAVGKAFSLEGLA</sequence>
<dbReference type="GO" id="GO:0003852">
    <property type="term" value="F:2-isopropylmalate synthase activity"/>
    <property type="evidence" value="ECO:0007669"/>
    <property type="project" value="TreeGrafter"/>
</dbReference>
<keyword evidence="1" id="KW-0808">Transferase</keyword>
<gene>
    <name evidence="3" type="ORF">CGL2_11181078</name>
</gene>
<dbReference type="PANTHER" id="PTHR46911:SF1">
    <property type="entry name" value="2-ISOPROPYLMALATE SYNTHASE"/>
    <property type="match status" value="1"/>
</dbReference>
<proteinExistence type="predicted"/>
<feature type="region of interest" description="Disordered" evidence="2">
    <location>
        <begin position="1"/>
        <end position="28"/>
    </location>
</feature>
<feature type="compositionally biased region" description="Polar residues" evidence="2">
    <location>
        <begin position="44"/>
        <end position="61"/>
    </location>
</feature>
<feature type="compositionally biased region" description="Polar residues" evidence="2">
    <location>
        <begin position="131"/>
        <end position="141"/>
    </location>
</feature>
<feature type="region of interest" description="Disordered" evidence="2">
    <location>
        <begin position="128"/>
        <end position="150"/>
    </location>
</feature>
<dbReference type="Gene3D" id="3.30.160.270">
    <property type="match status" value="1"/>
</dbReference>
<dbReference type="SUPFAM" id="SSF110921">
    <property type="entry name" value="2-isopropylmalate synthase LeuA, allosteric (dimerisation) domain"/>
    <property type="match status" value="1"/>
</dbReference>
<dbReference type="PANTHER" id="PTHR46911">
    <property type="match status" value="1"/>
</dbReference>
<dbReference type="GO" id="GO:0009098">
    <property type="term" value="P:L-leucine biosynthetic process"/>
    <property type="evidence" value="ECO:0007669"/>
    <property type="project" value="TreeGrafter"/>
</dbReference>
<accession>B6AMV4</accession>
<dbReference type="AlphaFoldDB" id="B6AMV4"/>
<evidence type="ECO:0000256" key="2">
    <source>
        <dbReference type="SAM" id="MobiDB-lite"/>
    </source>
</evidence>
<evidence type="ECO:0000313" key="3">
    <source>
        <dbReference type="EMBL" id="EDZ39811.1"/>
    </source>
</evidence>
<feature type="region of interest" description="Disordered" evidence="2">
    <location>
        <begin position="44"/>
        <end position="63"/>
    </location>
</feature>
<dbReference type="EMBL" id="DS995259">
    <property type="protein sequence ID" value="EDZ39811.1"/>
    <property type="molecule type" value="Genomic_DNA"/>
</dbReference>
<dbReference type="InterPro" id="IPR036230">
    <property type="entry name" value="LeuA_allosteric_dom_sf"/>
</dbReference>
<reference evidence="3" key="1">
    <citation type="journal article" date="2004" name="Nature">
        <title>Community structure and metabolism through reconstruction of microbial genomes from the environment.</title>
        <authorList>
            <person name="Tyson G.W."/>
            <person name="Chapman J."/>
            <person name="Hugenholtz P."/>
            <person name="Allen E.E."/>
            <person name="Ram R.J."/>
            <person name="Richardson P.M."/>
            <person name="Solovyev V.V."/>
            <person name="Rubin E.M."/>
            <person name="Rokhsar D.S."/>
            <person name="Banfield J.F."/>
        </authorList>
    </citation>
    <scope>NUCLEOTIDE SEQUENCE [LARGE SCALE GENOMIC DNA]</scope>
</reference>